<dbReference type="Pfam" id="PF00501">
    <property type="entry name" value="AMP-binding"/>
    <property type="match status" value="1"/>
</dbReference>
<feature type="region of interest" description="Disordered" evidence="1">
    <location>
        <begin position="22"/>
        <end position="42"/>
    </location>
</feature>
<dbReference type="InterPro" id="IPR000873">
    <property type="entry name" value="AMP-dep_synth/lig_dom"/>
</dbReference>
<keyword evidence="3" id="KW-0436">Ligase</keyword>
<feature type="domain" description="AMP-dependent synthetase/ligase" evidence="2">
    <location>
        <begin position="65"/>
        <end position="186"/>
    </location>
</feature>
<protein>
    <submittedName>
        <fullName evidence="3">Acyl-CoA synthetase/AMP-acid ligase II-like protein</fullName>
    </submittedName>
</protein>
<name>A0A160PI83_9HYPH</name>
<reference evidence="3 4" key="1">
    <citation type="journal article" date="2016" name="Genome Announc.">
        <title>Complete Genome Sequence of Methylobacterium populi P-1M, Isolated from Pink-Pigmented Household Biofilm.</title>
        <authorList>
            <person name="Morohoshi T."/>
            <person name="Ikeda T."/>
        </authorList>
    </citation>
    <scope>NUCLEOTIDE SEQUENCE [LARGE SCALE GENOMIC DNA]</scope>
    <source>
        <strain evidence="3 4">P-1M</strain>
    </source>
</reference>
<dbReference type="GO" id="GO:0031956">
    <property type="term" value="F:medium-chain fatty acid-CoA ligase activity"/>
    <property type="evidence" value="ECO:0007669"/>
    <property type="project" value="TreeGrafter"/>
</dbReference>
<dbReference type="EMBL" id="AP014809">
    <property type="protein sequence ID" value="BAU93129.1"/>
    <property type="molecule type" value="Genomic_DNA"/>
</dbReference>
<dbReference type="AlphaFoldDB" id="A0A160PI83"/>
<evidence type="ECO:0000256" key="1">
    <source>
        <dbReference type="SAM" id="MobiDB-lite"/>
    </source>
</evidence>
<dbReference type="GO" id="GO:0006631">
    <property type="term" value="P:fatty acid metabolic process"/>
    <property type="evidence" value="ECO:0007669"/>
    <property type="project" value="TreeGrafter"/>
</dbReference>
<dbReference type="Gene3D" id="3.40.50.12780">
    <property type="entry name" value="N-terminal domain of ligase-like"/>
    <property type="match status" value="1"/>
</dbReference>
<sequence>MQDALQGALQRALQGALHGVLQEASTDASHQAEARDAIPPDEVPETIAPAAAAPQRRVSLGSLLAATARRHPDRIAVVDPADKPDWSDRPAITWTYAAAAEIVERLARGLRSWRLPPGSRIGLCLPGSAESALAILAVEAAGHVACLLPISWDEEHLLTAAQGAALSAVLTQSRVGSAAPAQRLCNVAARYFGLRYLGAFGPDVPDGVINLDRFVLDGPAGEPAEPAPASAGIISFVGGDPERPIYRSGESIVAAAAAHLVAMRVAPAERILSLIGPHDLRGLATGLAAALVAGASLETMPLFDGAAFAAALRRPGPTHLVAPAFLEKNLADRDLPADLLSVALVQRAPTRLPGRSRAAGRPQSLRLDTVIDTVVFDETALLSGRRGTAGDISLVLGKPERLSLPASLMALRHEPDGRLAFRGQACAAATLQRQTQPAAPEGTWQETSYAPVLFAGLATAIEAVERPEPAALPKNFAPA</sequence>
<dbReference type="PANTHER" id="PTHR43201:SF32">
    <property type="entry name" value="2-SUCCINYLBENZOATE--COA LIGASE, CHLOROPLASTIC_PEROXISOMAL"/>
    <property type="match status" value="1"/>
</dbReference>
<evidence type="ECO:0000313" key="3">
    <source>
        <dbReference type="EMBL" id="BAU93129.1"/>
    </source>
</evidence>
<evidence type="ECO:0000259" key="2">
    <source>
        <dbReference type="Pfam" id="PF00501"/>
    </source>
</evidence>
<dbReference type="InterPro" id="IPR042099">
    <property type="entry name" value="ANL_N_sf"/>
</dbReference>
<proteinExistence type="predicted"/>
<evidence type="ECO:0000313" key="4">
    <source>
        <dbReference type="Proteomes" id="UP000218288"/>
    </source>
</evidence>
<dbReference type="Proteomes" id="UP000218288">
    <property type="component" value="Chromosome"/>
</dbReference>
<gene>
    <name evidence="3" type="ORF">MPPM_4524</name>
</gene>
<accession>A0A160PI83</accession>
<dbReference type="PANTHER" id="PTHR43201">
    <property type="entry name" value="ACYL-COA SYNTHETASE"/>
    <property type="match status" value="1"/>
</dbReference>
<organism evidence="3 4">
    <name type="scientific">Methylorubrum populi</name>
    <dbReference type="NCBI Taxonomy" id="223967"/>
    <lineage>
        <taxon>Bacteria</taxon>
        <taxon>Pseudomonadati</taxon>
        <taxon>Pseudomonadota</taxon>
        <taxon>Alphaproteobacteria</taxon>
        <taxon>Hyphomicrobiales</taxon>
        <taxon>Methylobacteriaceae</taxon>
        <taxon>Methylorubrum</taxon>
    </lineage>
</organism>
<dbReference type="SUPFAM" id="SSF56801">
    <property type="entry name" value="Acetyl-CoA synthetase-like"/>
    <property type="match status" value="1"/>
</dbReference>